<evidence type="ECO:0000313" key="3">
    <source>
        <dbReference type="Proteomes" id="UP000242664"/>
    </source>
</evidence>
<name>A0ABM9WZE4_VIBAE</name>
<protein>
    <submittedName>
        <fullName evidence="2">Uncharacterized protein</fullName>
    </submittedName>
</protein>
<keyword evidence="1" id="KW-0472">Membrane</keyword>
<evidence type="ECO:0000256" key="1">
    <source>
        <dbReference type="SAM" id="Phobius"/>
    </source>
</evidence>
<keyword evidence="1" id="KW-1133">Transmembrane helix</keyword>
<keyword evidence="3" id="KW-1185">Reference proteome</keyword>
<evidence type="ECO:0000313" key="2">
    <source>
        <dbReference type="EMBL" id="EDN58670.1"/>
    </source>
</evidence>
<reference evidence="3" key="1">
    <citation type="submission" date="2006-10" db="EMBL/GenBank/DDBJ databases">
        <authorList>
            <person name="Heidelberg J."/>
            <person name="Sebastian Y."/>
        </authorList>
    </citation>
    <scope>NUCLEOTIDE SEQUENCE [LARGE SCALE GENOMIC DNA]</scope>
    <source>
        <strain evidence="3">EX25</strain>
    </source>
</reference>
<keyword evidence="1" id="KW-0812">Transmembrane</keyword>
<dbReference type="EMBL" id="DS267809">
    <property type="protein sequence ID" value="EDN58670.1"/>
    <property type="molecule type" value="Genomic_DNA"/>
</dbReference>
<accession>A0ABM9WZE4</accession>
<organism evidence="2 3">
    <name type="scientific">Vibrio antiquarius (strain Ex25)</name>
    <dbReference type="NCBI Taxonomy" id="150340"/>
    <lineage>
        <taxon>Bacteria</taxon>
        <taxon>Pseudomonadati</taxon>
        <taxon>Pseudomonadota</taxon>
        <taxon>Gammaproteobacteria</taxon>
        <taxon>Vibrionales</taxon>
        <taxon>Vibrionaceae</taxon>
        <taxon>Vibrio</taxon>
        <taxon>Vibrio diabolicus subgroup</taxon>
    </lineage>
</organism>
<proteinExistence type="predicted"/>
<gene>
    <name evidence="2" type="ORF">VEx25_A1098</name>
</gene>
<sequence>MVTLKQHSPTKIMVIPLISSSVNEMVIVTRIILFDLQAEYKQ</sequence>
<feature type="transmembrane region" description="Helical" evidence="1">
    <location>
        <begin position="12"/>
        <end position="33"/>
    </location>
</feature>
<dbReference type="Proteomes" id="UP000242664">
    <property type="component" value="Unassembled WGS sequence"/>
</dbReference>